<dbReference type="GO" id="GO:0005851">
    <property type="term" value="C:eukaryotic translation initiation factor 2B complex"/>
    <property type="evidence" value="ECO:0007669"/>
    <property type="project" value="TreeGrafter"/>
</dbReference>
<protein>
    <recommendedName>
        <fullName evidence="6">Translation initiation factor eIF2B subunit beta</fullName>
    </recommendedName>
    <alternativeName>
        <fullName evidence="7">eIF2B GDP-GTP exchange factor subunit beta</fullName>
    </alternativeName>
</protein>
<organism evidence="11 12">
    <name type="scientific">Serendipita vermifera MAFF 305830</name>
    <dbReference type="NCBI Taxonomy" id="933852"/>
    <lineage>
        <taxon>Eukaryota</taxon>
        <taxon>Fungi</taxon>
        <taxon>Dikarya</taxon>
        <taxon>Basidiomycota</taxon>
        <taxon>Agaricomycotina</taxon>
        <taxon>Agaricomycetes</taxon>
        <taxon>Sebacinales</taxon>
        <taxon>Serendipitaceae</taxon>
        <taxon>Serendipita</taxon>
    </lineage>
</organism>
<evidence type="ECO:0000256" key="8">
    <source>
        <dbReference type="ARBA" id="ARBA00046432"/>
    </source>
</evidence>
<dbReference type="Proteomes" id="UP000054097">
    <property type="component" value="Unassembled WGS sequence"/>
</dbReference>
<name>A0A0C3AWJ3_SERVB</name>
<feature type="region of interest" description="Disordered" evidence="10">
    <location>
        <begin position="93"/>
        <end position="117"/>
    </location>
</feature>
<evidence type="ECO:0000256" key="4">
    <source>
        <dbReference type="ARBA" id="ARBA00022540"/>
    </source>
</evidence>
<dbReference type="OrthoDB" id="269919at2759"/>
<keyword evidence="3" id="KW-0963">Cytoplasm</keyword>
<sequence>MSDIADAGILKQVDLLTSKLRRRQLAGAQESAMETTLLIKYVVTNAKFGTIEELISIIKATGRRLVEAQPKEHTVGNIVRRILRLIREEWAAAASNPPQEDGDEEQNEDGSETPKKSKATLAYSKLLGSHLGAQASIASPITRLRTVPGADSQYSLSNFVLHGRPHRDANMFSSIFSSSGRTDPTAKPSKNAESIRPALISAIEEVLDDLETVFDTVSSAAKDHIHSDEIILTLGMSRTVEAFLKKAAMDRNYTALIAEAAPSFSGHQMARSLAAAGINSILIPDSAVYAVMSRVNKVILGAHAILANGGVFSAAGSILAAHAAQTHRTPVVFCAGQFKLSPLWNVYHAHGSLDFANPAHVLGFEEGRLMDQVDVLNPTYDYVPPELINVFITNDGDIPPASMNRLVKETYDDEDYQM</sequence>
<dbReference type="Gene3D" id="3.40.50.10470">
    <property type="entry name" value="Translation initiation factor eif-2b, domain 2"/>
    <property type="match status" value="1"/>
</dbReference>
<dbReference type="STRING" id="933852.A0A0C3AWJ3"/>
<evidence type="ECO:0000256" key="9">
    <source>
        <dbReference type="RuleBase" id="RU003814"/>
    </source>
</evidence>
<comment type="similarity">
    <text evidence="2 9">Belongs to the eIF-2B alpha/beta/delta subunits family.</text>
</comment>
<evidence type="ECO:0000256" key="2">
    <source>
        <dbReference type="ARBA" id="ARBA00007251"/>
    </source>
</evidence>
<dbReference type="InterPro" id="IPR000649">
    <property type="entry name" value="IF-2B-related"/>
</dbReference>
<dbReference type="GO" id="GO:0003743">
    <property type="term" value="F:translation initiation factor activity"/>
    <property type="evidence" value="ECO:0007669"/>
    <property type="project" value="UniProtKB-KW"/>
</dbReference>
<keyword evidence="12" id="KW-1185">Reference proteome</keyword>
<dbReference type="AlphaFoldDB" id="A0A0C3AWJ3"/>
<evidence type="ECO:0000313" key="11">
    <source>
        <dbReference type="EMBL" id="KIM28900.1"/>
    </source>
</evidence>
<comment type="subcellular location">
    <subcellularLocation>
        <location evidence="1">Cytoplasm</location>
        <location evidence="1">Cytosol</location>
    </subcellularLocation>
</comment>
<evidence type="ECO:0000256" key="5">
    <source>
        <dbReference type="ARBA" id="ARBA00022917"/>
    </source>
</evidence>
<dbReference type="InterPro" id="IPR037171">
    <property type="entry name" value="NagB/RpiA_transferase-like"/>
</dbReference>
<reference evidence="12" key="2">
    <citation type="submission" date="2015-01" db="EMBL/GenBank/DDBJ databases">
        <title>Evolutionary Origins and Diversification of the Mycorrhizal Mutualists.</title>
        <authorList>
            <consortium name="DOE Joint Genome Institute"/>
            <consortium name="Mycorrhizal Genomics Consortium"/>
            <person name="Kohler A."/>
            <person name="Kuo A."/>
            <person name="Nagy L.G."/>
            <person name="Floudas D."/>
            <person name="Copeland A."/>
            <person name="Barry K.W."/>
            <person name="Cichocki N."/>
            <person name="Veneault-Fourrey C."/>
            <person name="LaButti K."/>
            <person name="Lindquist E.A."/>
            <person name="Lipzen A."/>
            <person name="Lundell T."/>
            <person name="Morin E."/>
            <person name="Murat C."/>
            <person name="Riley R."/>
            <person name="Ohm R."/>
            <person name="Sun H."/>
            <person name="Tunlid A."/>
            <person name="Henrissat B."/>
            <person name="Grigoriev I.V."/>
            <person name="Hibbett D.S."/>
            <person name="Martin F."/>
        </authorList>
    </citation>
    <scope>NUCLEOTIDE SEQUENCE [LARGE SCALE GENOMIC DNA]</scope>
    <source>
        <strain evidence="12">MAFF 305830</strain>
    </source>
</reference>
<dbReference type="GO" id="GO:0005829">
    <property type="term" value="C:cytosol"/>
    <property type="evidence" value="ECO:0007669"/>
    <property type="project" value="UniProtKB-SubCell"/>
</dbReference>
<reference evidence="11 12" key="1">
    <citation type="submission" date="2014-04" db="EMBL/GenBank/DDBJ databases">
        <authorList>
            <consortium name="DOE Joint Genome Institute"/>
            <person name="Kuo A."/>
            <person name="Zuccaro A."/>
            <person name="Kohler A."/>
            <person name="Nagy L.G."/>
            <person name="Floudas D."/>
            <person name="Copeland A."/>
            <person name="Barry K.W."/>
            <person name="Cichocki N."/>
            <person name="Veneault-Fourrey C."/>
            <person name="LaButti K."/>
            <person name="Lindquist E.A."/>
            <person name="Lipzen A."/>
            <person name="Lundell T."/>
            <person name="Morin E."/>
            <person name="Murat C."/>
            <person name="Sun H."/>
            <person name="Tunlid A."/>
            <person name="Henrissat B."/>
            <person name="Grigoriev I.V."/>
            <person name="Hibbett D.S."/>
            <person name="Martin F."/>
            <person name="Nordberg H.P."/>
            <person name="Cantor M.N."/>
            <person name="Hua S.X."/>
        </authorList>
    </citation>
    <scope>NUCLEOTIDE SEQUENCE [LARGE SCALE GENOMIC DNA]</scope>
    <source>
        <strain evidence="11 12">MAFF 305830</strain>
    </source>
</reference>
<evidence type="ECO:0000256" key="6">
    <source>
        <dbReference type="ARBA" id="ARBA00044122"/>
    </source>
</evidence>
<evidence type="ECO:0000256" key="10">
    <source>
        <dbReference type="SAM" id="MobiDB-lite"/>
    </source>
</evidence>
<proteinExistence type="inferred from homology"/>
<dbReference type="PANTHER" id="PTHR45859">
    <property type="entry name" value="TRANSLATION INITIATION FACTOR EIF-2B SUBUNIT BETA"/>
    <property type="match status" value="1"/>
</dbReference>
<keyword evidence="4" id="KW-0396">Initiation factor</keyword>
<gene>
    <name evidence="11" type="ORF">M408DRAFT_329319</name>
</gene>
<evidence type="ECO:0000256" key="7">
    <source>
        <dbReference type="ARBA" id="ARBA00044228"/>
    </source>
</evidence>
<dbReference type="HOGENOM" id="CLU_016218_4_3_1"/>
<dbReference type="EMBL" id="KN824291">
    <property type="protein sequence ID" value="KIM28900.1"/>
    <property type="molecule type" value="Genomic_DNA"/>
</dbReference>
<evidence type="ECO:0000313" key="12">
    <source>
        <dbReference type="Proteomes" id="UP000054097"/>
    </source>
</evidence>
<evidence type="ECO:0000256" key="1">
    <source>
        <dbReference type="ARBA" id="ARBA00004514"/>
    </source>
</evidence>
<dbReference type="Pfam" id="PF01008">
    <property type="entry name" value="IF-2B"/>
    <property type="match status" value="1"/>
</dbReference>
<comment type="subunit">
    <text evidence="8">Component of the translation initiation factor 2B (eIF2B) complex which is a heterodecamer of two sets of five different subunits: alpha, beta, gamma, delta and epsilon. Subunits alpha, beta and delta comprise a regulatory subcomplex and subunits epsilon and gamma comprise a catalytic subcomplex. Within the complex, the hexameric regulatory complex resides at the center, with the two heterodimeric catalytic subcomplexes bound on opposite sides.</text>
</comment>
<accession>A0A0C3AWJ3</accession>
<dbReference type="GO" id="GO:0005085">
    <property type="term" value="F:guanyl-nucleotide exchange factor activity"/>
    <property type="evidence" value="ECO:0007669"/>
    <property type="project" value="TreeGrafter"/>
</dbReference>
<dbReference type="InterPro" id="IPR051855">
    <property type="entry name" value="eIF2B_beta_subunit"/>
</dbReference>
<dbReference type="SUPFAM" id="SSF100950">
    <property type="entry name" value="NagB/RpiA/CoA transferase-like"/>
    <property type="match status" value="1"/>
</dbReference>
<keyword evidence="5" id="KW-0648">Protein biosynthesis</keyword>
<evidence type="ECO:0000256" key="3">
    <source>
        <dbReference type="ARBA" id="ARBA00022490"/>
    </source>
</evidence>
<dbReference type="PANTHER" id="PTHR45859:SF1">
    <property type="entry name" value="TRANSLATION INITIATION FACTOR EIF-2B SUBUNIT BETA"/>
    <property type="match status" value="1"/>
</dbReference>
<feature type="compositionally biased region" description="Acidic residues" evidence="10">
    <location>
        <begin position="100"/>
        <end position="111"/>
    </location>
</feature>
<dbReference type="InterPro" id="IPR042529">
    <property type="entry name" value="IF_2B-like_C"/>
</dbReference>